<name>A0A1J5TG37_9ZZZZ</name>
<dbReference type="GO" id="GO:0005198">
    <property type="term" value="F:structural molecule activity"/>
    <property type="evidence" value="ECO:0007669"/>
    <property type="project" value="InterPro"/>
</dbReference>
<sequence>MKPWYNVERVRQPGSVILSAWNAGRQAERERAARVAKSNESARMYASANVNRLTGDWSALATSADSEILTSLRLLRARSRQMVRDNAHAKNVIRIVQNNVVGTGIGMQALVTNARGKLIDAINNQIEDAWQRWSNKKICHTAGLMGFADIERIVAAQLVEAGEVLIRKVKQPFGGGRIPFALEVIEADRLMDQWQTARAPNGNAIRMGVEIDTWGRPVAYWLYPTHPGDYQFTSFQPSRFIRVPADEIIHLYIVERWPQTRGVPWFHAVLKRIHDMAGYGEAEIVAARASANIVGFIKAPEPQAGDDVLYKERVIDSEPGTFRQLLPGEDFVGFNPTRPNAALEPFMRYMLREMGAGIGVSYESLSRDYSQSNYSSSRLSLLDDRALWRILQGWLIRNLRTEIHNEWLDAAVLSGEVNIPDYYSNPAKYQRVRFKPRGWSWIDPTKEVQAYRTAVRCGFLTVSDVIADTAGGMDAEDVFKARRQELDMMADLDLVFDTDPAQVNEKGVAQPNAAPAETTVPESQAGGDDIATPSDPDGDEDSDTGSGDDSDNDSIKE</sequence>
<accession>A0A1J5TG37</accession>
<dbReference type="Pfam" id="PF05136">
    <property type="entry name" value="Phage_portal_2"/>
    <property type="match status" value="1"/>
</dbReference>
<dbReference type="InterPro" id="IPR006429">
    <property type="entry name" value="Phage_lambda_portal"/>
</dbReference>
<evidence type="ECO:0000313" key="2">
    <source>
        <dbReference type="EMBL" id="OIR10982.1"/>
    </source>
</evidence>
<protein>
    <submittedName>
        <fullName evidence="2">Phage portal protein, lambda family</fullName>
    </submittedName>
</protein>
<dbReference type="AlphaFoldDB" id="A0A1J5TG37"/>
<dbReference type="GO" id="GO:0019068">
    <property type="term" value="P:virion assembly"/>
    <property type="evidence" value="ECO:0007669"/>
    <property type="project" value="InterPro"/>
</dbReference>
<dbReference type="NCBIfam" id="TIGR01539">
    <property type="entry name" value="portal_lambda"/>
    <property type="match status" value="1"/>
</dbReference>
<comment type="caution">
    <text evidence="2">The sequence shown here is derived from an EMBL/GenBank/DDBJ whole genome shotgun (WGS) entry which is preliminary data.</text>
</comment>
<proteinExistence type="predicted"/>
<dbReference type="EMBL" id="MLJW01000021">
    <property type="protein sequence ID" value="OIR10982.1"/>
    <property type="molecule type" value="Genomic_DNA"/>
</dbReference>
<organism evidence="2">
    <name type="scientific">mine drainage metagenome</name>
    <dbReference type="NCBI Taxonomy" id="410659"/>
    <lineage>
        <taxon>unclassified sequences</taxon>
        <taxon>metagenomes</taxon>
        <taxon>ecological metagenomes</taxon>
    </lineage>
</organism>
<gene>
    <name evidence="2" type="ORF">GALL_71530</name>
</gene>
<feature type="compositionally biased region" description="Acidic residues" evidence="1">
    <location>
        <begin position="536"/>
        <end position="557"/>
    </location>
</feature>
<feature type="region of interest" description="Disordered" evidence="1">
    <location>
        <begin position="507"/>
        <end position="557"/>
    </location>
</feature>
<reference evidence="2" key="1">
    <citation type="submission" date="2016-10" db="EMBL/GenBank/DDBJ databases">
        <title>Sequence of Gallionella enrichment culture.</title>
        <authorList>
            <person name="Poehlein A."/>
            <person name="Muehling M."/>
            <person name="Daniel R."/>
        </authorList>
    </citation>
    <scope>NUCLEOTIDE SEQUENCE</scope>
</reference>
<evidence type="ECO:0000256" key="1">
    <source>
        <dbReference type="SAM" id="MobiDB-lite"/>
    </source>
</evidence>